<name>A0A9D4CXX9_DREPO</name>
<organism evidence="1 2">
    <name type="scientific">Dreissena polymorpha</name>
    <name type="common">Zebra mussel</name>
    <name type="synonym">Mytilus polymorpha</name>
    <dbReference type="NCBI Taxonomy" id="45954"/>
    <lineage>
        <taxon>Eukaryota</taxon>
        <taxon>Metazoa</taxon>
        <taxon>Spiralia</taxon>
        <taxon>Lophotrochozoa</taxon>
        <taxon>Mollusca</taxon>
        <taxon>Bivalvia</taxon>
        <taxon>Autobranchia</taxon>
        <taxon>Heteroconchia</taxon>
        <taxon>Euheterodonta</taxon>
        <taxon>Imparidentia</taxon>
        <taxon>Neoheterodontei</taxon>
        <taxon>Myida</taxon>
        <taxon>Dreissenoidea</taxon>
        <taxon>Dreissenidae</taxon>
        <taxon>Dreissena</taxon>
    </lineage>
</organism>
<dbReference type="AlphaFoldDB" id="A0A9D4CXX9"/>
<gene>
    <name evidence="1" type="ORF">DPMN_040332</name>
</gene>
<dbReference type="Proteomes" id="UP000828390">
    <property type="component" value="Unassembled WGS sequence"/>
</dbReference>
<comment type="caution">
    <text evidence="1">The sequence shown here is derived from an EMBL/GenBank/DDBJ whole genome shotgun (WGS) entry which is preliminary data.</text>
</comment>
<dbReference type="EMBL" id="JAIWYP010000011">
    <property type="protein sequence ID" value="KAH3733893.1"/>
    <property type="molecule type" value="Genomic_DNA"/>
</dbReference>
<proteinExistence type="predicted"/>
<keyword evidence="2" id="KW-1185">Reference proteome</keyword>
<evidence type="ECO:0000313" key="1">
    <source>
        <dbReference type="EMBL" id="KAH3733893.1"/>
    </source>
</evidence>
<sequence length="57" mass="5899">MNQCESTTVGSCCNLSLHCKNSGGHDVDTPIVDVADTLSASISWLECTKAASKGIKA</sequence>
<evidence type="ECO:0000313" key="2">
    <source>
        <dbReference type="Proteomes" id="UP000828390"/>
    </source>
</evidence>
<reference evidence="1" key="1">
    <citation type="journal article" date="2019" name="bioRxiv">
        <title>The Genome of the Zebra Mussel, Dreissena polymorpha: A Resource for Invasive Species Research.</title>
        <authorList>
            <person name="McCartney M.A."/>
            <person name="Auch B."/>
            <person name="Kono T."/>
            <person name="Mallez S."/>
            <person name="Zhang Y."/>
            <person name="Obille A."/>
            <person name="Becker A."/>
            <person name="Abrahante J.E."/>
            <person name="Garbe J."/>
            <person name="Badalamenti J.P."/>
            <person name="Herman A."/>
            <person name="Mangelson H."/>
            <person name="Liachko I."/>
            <person name="Sullivan S."/>
            <person name="Sone E.D."/>
            <person name="Koren S."/>
            <person name="Silverstein K.A.T."/>
            <person name="Beckman K.B."/>
            <person name="Gohl D.M."/>
        </authorList>
    </citation>
    <scope>NUCLEOTIDE SEQUENCE</scope>
    <source>
        <strain evidence="1">Duluth1</strain>
        <tissue evidence="1">Whole animal</tissue>
    </source>
</reference>
<protein>
    <submittedName>
        <fullName evidence="1">Uncharacterized protein</fullName>
    </submittedName>
</protein>
<reference evidence="1" key="2">
    <citation type="submission" date="2020-11" db="EMBL/GenBank/DDBJ databases">
        <authorList>
            <person name="McCartney M.A."/>
            <person name="Auch B."/>
            <person name="Kono T."/>
            <person name="Mallez S."/>
            <person name="Becker A."/>
            <person name="Gohl D.M."/>
            <person name="Silverstein K.A.T."/>
            <person name="Koren S."/>
            <person name="Bechman K.B."/>
            <person name="Herman A."/>
            <person name="Abrahante J.E."/>
            <person name="Garbe J."/>
        </authorList>
    </citation>
    <scope>NUCLEOTIDE SEQUENCE</scope>
    <source>
        <strain evidence="1">Duluth1</strain>
        <tissue evidence="1">Whole animal</tissue>
    </source>
</reference>
<accession>A0A9D4CXX9</accession>